<feature type="region of interest" description="Disordered" evidence="1">
    <location>
        <begin position="1"/>
        <end position="32"/>
    </location>
</feature>
<evidence type="ECO:0000256" key="1">
    <source>
        <dbReference type="SAM" id="MobiDB-lite"/>
    </source>
</evidence>
<evidence type="ECO:0000313" key="3">
    <source>
        <dbReference type="Proteomes" id="UP001279734"/>
    </source>
</evidence>
<evidence type="ECO:0000313" key="2">
    <source>
        <dbReference type="EMBL" id="GMH19199.1"/>
    </source>
</evidence>
<dbReference type="Proteomes" id="UP001279734">
    <property type="component" value="Unassembled WGS sequence"/>
</dbReference>
<gene>
    <name evidence="2" type="ORF">Nepgr_021040</name>
</gene>
<organism evidence="2 3">
    <name type="scientific">Nepenthes gracilis</name>
    <name type="common">Slender pitcher plant</name>
    <dbReference type="NCBI Taxonomy" id="150966"/>
    <lineage>
        <taxon>Eukaryota</taxon>
        <taxon>Viridiplantae</taxon>
        <taxon>Streptophyta</taxon>
        <taxon>Embryophyta</taxon>
        <taxon>Tracheophyta</taxon>
        <taxon>Spermatophyta</taxon>
        <taxon>Magnoliopsida</taxon>
        <taxon>eudicotyledons</taxon>
        <taxon>Gunneridae</taxon>
        <taxon>Pentapetalae</taxon>
        <taxon>Caryophyllales</taxon>
        <taxon>Nepenthaceae</taxon>
        <taxon>Nepenthes</taxon>
    </lineage>
</organism>
<protein>
    <submittedName>
        <fullName evidence="2">Uncharacterized protein</fullName>
    </submittedName>
</protein>
<reference evidence="2" key="1">
    <citation type="submission" date="2023-05" db="EMBL/GenBank/DDBJ databases">
        <title>Nepenthes gracilis genome sequencing.</title>
        <authorList>
            <person name="Fukushima K."/>
        </authorList>
    </citation>
    <scope>NUCLEOTIDE SEQUENCE</scope>
    <source>
        <strain evidence="2">SING2019-196</strain>
    </source>
</reference>
<accession>A0AAD3XWP5</accession>
<dbReference type="EMBL" id="BSYO01000020">
    <property type="protein sequence ID" value="GMH19199.1"/>
    <property type="molecule type" value="Genomic_DNA"/>
</dbReference>
<sequence>MHRPADAASSKQQLKSHSSVPQHPESNPAALARLSPGHGVAAFGYVVNAGLESMLKWLSFPVFALSLLGSAGMDHCRGGCGPLGAVLGLKAIAAVYRADLFWLVVGAGDVPVGGCV</sequence>
<comment type="caution">
    <text evidence="2">The sequence shown here is derived from an EMBL/GenBank/DDBJ whole genome shotgun (WGS) entry which is preliminary data.</text>
</comment>
<keyword evidence="3" id="KW-1185">Reference proteome</keyword>
<name>A0AAD3XWP5_NEPGR</name>
<proteinExistence type="predicted"/>
<dbReference type="AlphaFoldDB" id="A0AAD3XWP5"/>
<feature type="compositionally biased region" description="Polar residues" evidence="1">
    <location>
        <begin position="9"/>
        <end position="25"/>
    </location>
</feature>